<dbReference type="AlphaFoldDB" id="A0AAV1VAC7"/>
<accession>A0AAV1VAC7</accession>
<reference evidence="1" key="1">
    <citation type="submission" date="2024-01" db="EMBL/GenBank/DDBJ databases">
        <authorList>
            <person name="Webb A."/>
        </authorList>
    </citation>
    <scope>NUCLEOTIDE SEQUENCE</scope>
    <source>
        <strain evidence="1">Pm1</strain>
    </source>
</reference>
<proteinExistence type="predicted"/>
<dbReference type="EMBL" id="CAKLBY020000303">
    <property type="protein sequence ID" value="CAK7943700.1"/>
    <property type="molecule type" value="Genomic_DNA"/>
</dbReference>
<organism evidence="1 2">
    <name type="scientific">Peronospora matthiolae</name>
    <dbReference type="NCBI Taxonomy" id="2874970"/>
    <lineage>
        <taxon>Eukaryota</taxon>
        <taxon>Sar</taxon>
        <taxon>Stramenopiles</taxon>
        <taxon>Oomycota</taxon>
        <taxon>Peronosporomycetes</taxon>
        <taxon>Peronosporales</taxon>
        <taxon>Peronosporaceae</taxon>
        <taxon>Peronospora</taxon>
    </lineage>
</organism>
<evidence type="ECO:0000313" key="1">
    <source>
        <dbReference type="EMBL" id="CAK7943700.1"/>
    </source>
</evidence>
<evidence type="ECO:0000313" key="2">
    <source>
        <dbReference type="Proteomes" id="UP001162060"/>
    </source>
</evidence>
<comment type="caution">
    <text evidence="1">The sequence shown here is derived from an EMBL/GenBank/DDBJ whole genome shotgun (WGS) entry which is preliminary data.</text>
</comment>
<gene>
    <name evidence="1" type="ORF">PM001_LOCUS28850</name>
</gene>
<dbReference type="Proteomes" id="UP001162060">
    <property type="component" value="Unassembled WGS sequence"/>
</dbReference>
<protein>
    <submittedName>
        <fullName evidence="1">Uncharacterized protein</fullName>
    </submittedName>
</protein>
<name>A0AAV1VAC7_9STRA</name>
<sequence>MGRRIPQHLRHVVVLSFGNDRAVFPLFENSSYQAHVCLGGHLSTSRDNTVWSLRPYHQPGAVLLLPVLVASGRTSQEQTNRVTTAHPRLGSLARESVVEDGVIPSVCRAVVVLGVEVLERYLAVARRRRYWLRWYYVVVYGGGSNQNRQLLVKLLRHDLDAVET</sequence>